<dbReference type="GO" id="GO:0003887">
    <property type="term" value="F:DNA-directed DNA polymerase activity"/>
    <property type="evidence" value="ECO:0007669"/>
    <property type="project" value="UniProtKB-KW"/>
</dbReference>
<feature type="non-terminal residue" evidence="11">
    <location>
        <position position="86"/>
    </location>
</feature>
<evidence type="ECO:0000256" key="8">
    <source>
        <dbReference type="ARBA" id="ARBA00022932"/>
    </source>
</evidence>
<dbReference type="Gene3D" id="3.30.420.10">
    <property type="entry name" value="Ribonuclease H-like superfamily/Ribonuclease H"/>
    <property type="match status" value="1"/>
</dbReference>
<dbReference type="OrthoDB" id="6629107at2759"/>
<keyword evidence="8" id="KW-0548">Nucleotidyltransferase</keyword>
<dbReference type="GO" id="GO:0003964">
    <property type="term" value="F:RNA-directed DNA polymerase activity"/>
    <property type="evidence" value="ECO:0007669"/>
    <property type="project" value="UniProtKB-KW"/>
</dbReference>
<evidence type="ECO:0000259" key="10">
    <source>
        <dbReference type="PROSITE" id="PS50994"/>
    </source>
</evidence>
<dbReference type="GO" id="GO:0004519">
    <property type="term" value="F:endonuclease activity"/>
    <property type="evidence" value="ECO:0007669"/>
    <property type="project" value="UniProtKB-KW"/>
</dbReference>
<dbReference type="InterPro" id="IPR036397">
    <property type="entry name" value="RNaseH_sf"/>
</dbReference>
<evidence type="ECO:0000256" key="7">
    <source>
        <dbReference type="ARBA" id="ARBA00022918"/>
    </source>
</evidence>
<dbReference type="Proteomes" id="UP000479000">
    <property type="component" value="Unassembled WGS sequence"/>
</dbReference>
<dbReference type="PROSITE" id="PS50994">
    <property type="entry name" value="INTEGRASE"/>
    <property type="match status" value="1"/>
</dbReference>
<keyword evidence="2" id="KW-0479">Metal-binding</keyword>
<dbReference type="PANTHER" id="PTHR42648">
    <property type="entry name" value="TRANSPOSASE, PUTATIVE-RELATED"/>
    <property type="match status" value="1"/>
</dbReference>
<dbReference type="GO" id="GO:0046872">
    <property type="term" value="F:metal ion binding"/>
    <property type="evidence" value="ECO:0007669"/>
    <property type="project" value="UniProtKB-KW"/>
</dbReference>
<keyword evidence="8" id="KW-0239">DNA-directed DNA polymerase</keyword>
<organism evidence="11 12">
    <name type="scientific">Nesidiocoris tenuis</name>
    <dbReference type="NCBI Taxonomy" id="355587"/>
    <lineage>
        <taxon>Eukaryota</taxon>
        <taxon>Metazoa</taxon>
        <taxon>Ecdysozoa</taxon>
        <taxon>Arthropoda</taxon>
        <taxon>Hexapoda</taxon>
        <taxon>Insecta</taxon>
        <taxon>Pterygota</taxon>
        <taxon>Neoptera</taxon>
        <taxon>Paraneoptera</taxon>
        <taxon>Hemiptera</taxon>
        <taxon>Heteroptera</taxon>
        <taxon>Panheteroptera</taxon>
        <taxon>Cimicomorpha</taxon>
        <taxon>Miridae</taxon>
        <taxon>Dicyphina</taxon>
        <taxon>Nesidiocoris</taxon>
    </lineage>
</organism>
<evidence type="ECO:0000256" key="2">
    <source>
        <dbReference type="ARBA" id="ARBA00022723"/>
    </source>
</evidence>
<keyword evidence="8" id="KW-0808">Transferase</keyword>
<evidence type="ECO:0000256" key="4">
    <source>
        <dbReference type="ARBA" id="ARBA00022801"/>
    </source>
</evidence>
<dbReference type="InterPro" id="IPR039537">
    <property type="entry name" value="Retrotran_Ty1/copia-like"/>
</dbReference>
<dbReference type="PANTHER" id="PTHR42648:SF11">
    <property type="entry name" value="TRANSPOSON TY4-P GAG-POL POLYPROTEIN"/>
    <property type="match status" value="1"/>
</dbReference>
<evidence type="ECO:0000313" key="12">
    <source>
        <dbReference type="Proteomes" id="UP000479000"/>
    </source>
</evidence>
<keyword evidence="6" id="KW-0229">DNA integration</keyword>
<keyword evidence="12" id="KW-1185">Reference proteome</keyword>
<name>A0A6H5HNZ5_9HEMI</name>
<dbReference type="GO" id="GO:0015074">
    <property type="term" value="P:DNA integration"/>
    <property type="evidence" value="ECO:0007669"/>
    <property type="project" value="UniProtKB-KW"/>
</dbReference>
<keyword evidence="3" id="KW-0255">Endonuclease</keyword>
<dbReference type="AlphaFoldDB" id="A0A6H5HNZ5"/>
<feature type="domain" description="Integrase catalytic" evidence="10">
    <location>
        <begin position="1"/>
        <end position="86"/>
    </location>
</feature>
<evidence type="ECO:0000256" key="3">
    <source>
        <dbReference type="ARBA" id="ARBA00022759"/>
    </source>
</evidence>
<evidence type="ECO:0000313" key="11">
    <source>
        <dbReference type="EMBL" id="CAB0020138.1"/>
    </source>
</evidence>
<dbReference type="InterPro" id="IPR001584">
    <property type="entry name" value="Integrase_cat-core"/>
</dbReference>
<keyword evidence="7" id="KW-0695">RNA-directed DNA polymerase</keyword>
<proteinExistence type="predicted"/>
<sequence>MLEETKVTGHIVEELLSDNGGEFDSEAIRKILRKNGIKQRLTMPYTPEQNGCSERENRTLIETARTLMHSRAKLPQGLWSELANTA</sequence>
<dbReference type="EMBL" id="CADCXU010035032">
    <property type="protein sequence ID" value="CAB0020138.1"/>
    <property type="molecule type" value="Genomic_DNA"/>
</dbReference>
<keyword evidence="9" id="KW-0233">DNA recombination</keyword>
<evidence type="ECO:0000256" key="9">
    <source>
        <dbReference type="ARBA" id="ARBA00023172"/>
    </source>
</evidence>
<keyword evidence="1" id="KW-0540">Nuclease</keyword>
<keyword evidence="4" id="KW-0378">Hydrolase</keyword>
<reference evidence="11 12" key="1">
    <citation type="submission" date="2020-02" db="EMBL/GenBank/DDBJ databases">
        <authorList>
            <person name="Ferguson B K."/>
        </authorList>
    </citation>
    <scope>NUCLEOTIDE SEQUENCE [LARGE SCALE GENOMIC DNA]</scope>
</reference>
<accession>A0A6H5HNZ5</accession>
<protein>
    <recommendedName>
        <fullName evidence="10">Integrase catalytic domain-containing protein</fullName>
    </recommendedName>
</protein>
<keyword evidence="5" id="KW-0460">Magnesium</keyword>
<evidence type="ECO:0000256" key="6">
    <source>
        <dbReference type="ARBA" id="ARBA00022908"/>
    </source>
</evidence>
<gene>
    <name evidence="11" type="ORF">NTEN_LOCUS23743</name>
</gene>
<dbReference type="GO" id="GO:0006310">
    <property type="term" value="P:DNA recombination"/>
    <property type="evidence" value="ECO:0007669"/>
    <property type="project" value="UniProtKB-KW"/>
</dbReference>
<evidence type="ECO:0000256" key="5">
    <source>
        <dbReference type="ARBA" id="ARBA00022842"/>
    </source>
</evidence>
<dbReference type="GO" id="GO:0003676">
    <property type="term" value="F:nucleic acid binding"/>
    <property type="evidence" value="ECO:0007669"/>
    <property type="project" value="InterPro"/>
</dbReference>
<dbReference type="SUPFAM" id="SSF53098">
    <property type="entry name" value="Ribonuclease H-like"/>
    <property type="match status" value="1"/>
</dbReference>
<evidence type="ECO:0000256" key="1">
    <source>
        <dbReference type="ARBA" id="ARBA00022722"/>
    </source>
</evidence>
<dbReference type="InterPro" id="IPR012337">
    <property type="entry name" value="RNaseH-like_sf"/>
</dbReference>
<dbReference type="GO" id="GO:0016787">
    <property type="term" value="F:hydrolase activity"/>
    <property type="evidence" value="ECO:0007669"/>
    <property type="project" value="UniProtKB-KW"/>
</dbReference>